<evidence type="ECO:0000313" key="2">
    <source>
        <dbReference type="Proteomes" id="UP001472677"/>
    </source>
</evidence>
<comment type="caution">
    <text evidence="1">The sequence shown here is derived from an EMBL/GenBank/DDBJ whole genome shotgun (WGS) entry which is preliminary data.</text>
</comment>
<gene>
    <name evidence="1" type="ORF">V6N12_024126</name>
</gene>
<keyword evidence="2" id="KW-1185">Reference proteome</keyword>
<proteinExistence type="predicted"/>
<evidence type="ECO:0000313" key="1">
    <source>
        <dbReference type="EMBL" id="KAK8589735.1"/>
    </source>
</evidence>
<sequence length="154" mass="16469">MQAYSHLFFDLAIHSTGHASVSPMHLIVPYSHAFTTPLAPTVVNYCSDSSQGGVRLFVHPFLTPTDQTHLAPSFSSMSVFFMTRHAVSNADGVSLASKQEVLWCHGWVLADEVGVTPGLGPVRVHPLCPILVSDRTSGQSGSPVLGLALGQVQF</sequence>
<protein>
    <submittedName>
        <fullName evidence="1">Uncharacterized protein</fullName>
    </submittedName>
</protein>
<reference evidence="1 2" key="1">
    <citation type="journal article" date="2024" name="G3 (Bethesda)">
        <title>Genome assembly of Hibiscus sabdariffa L. provides insights into metabolisms of medicinal natural products.</title>
        <authorList>
            <person name="Kim T."/>
        </authorList>
    </citation>
    <scope>NUCLEOTIDE SEQUENCE [LARGE SCALE GENOMIC DNA]</scope>
    <source>
        <strain evidence="1">TK-2024</strain>
        <tissue evidence="1">Old leaves</tissue>
    </source>
</reference>
<accession>A0ABR2FZN9</accession>
<organism evidence="1 2">
    <name type="scientific">Hibiscus sabdariffa</name>
    <name type="common">roselle</name>
    <dbReference type="NCBI Taxonomy" id="183260"/>
    <lineage>
        <taxon>Eukaryota</taxon>
        <taxon>Viridiplantae</taxon>
        <taxon>Streptophyta</taxon>
        <taxon>Embryophyta</taxon>
        <taxon>Tracheophyta</taxon>
        <taxon>Spermatophyta</taxon>
        <taxon>Magnoliopsida</taxon>
        <taxon>eudicotyledons</taxon>
        <taxon>Gunneridae</taxon>
        <taxon>Pentapetalae</taxon>
        <taxon>rosids</taxon>
        <taxon>malvids</taxon>
        <taxon>Malvales</taxon>
        <taxon>Malvaceae</taxon>
        <taxon>Malvoideae</taxon>
        <taxon>Hibiscus</taxon>
    </lineage>
</organism>
<name>A0ABR2FZN9_9ROSI</name>
<dbReference type="EMBL" id="JBBPBM010000004">
    <property type="protein sequence ID" value="KAK8589735.1"/>
    <property type="molecule type" value="Genomic_DNA"/>
</dbReference>
<dbReference type="Proteomes" id="UP001472677">
    <property type="component" value="Unassembled WGS sequence"/>
</dbReference>